<comment type="caution">
    <text evidence="1">The sequence shown here is derived from an EMBL/GenBank/DDBJ whole genome shotgun (WGS) entry which is preliminary data.</text>
</comment>
<dbReference type="Proteomes" id="UP000614982">
    <property type="component" value="Unassembled WGS sequence"/>
</dbReference>
<organism evidence="1 2">
    <name type="scientific">Pseudomonas cichorii</name>
    <dbReference type="NCBI Taxonomy" id="36746"/>
    <lineage>
        <taxon>Bacteria</taxon>
        <taxon>Pseudomonadati</taxon>
        <taxon>Pseudomonadota</taxon>
        <taxon>Gammaproteobacteria</taxon>
        <taxon>Pseudomonadales</taxon>
        <taxon>Pseudomonadaceae</taxon>
        <taxon>Pseudomonas</taxon>
    </lineage>
</organism>
<evidence type="ECO:0000313" key="1">
    <source>
        <dbReference type="EMBL" id="GFM91943.1"/>
    </source>
</evidence>
<dbReference type="EMBL" id="BLWA01000004">
    <property type="protein sequence ID" value="GFM91943.1"/>
    <property type="molecule type" value="Genomic_DNA"/>
</dbReference>
<name>A0ABQ1DLY6_PSECI</name>
<accession>A0ABQ1DLY6</accession>
<protein>
    <submittedName>
        <fullName evidence="1">Uncharacterized protein</fullName>
    </submittedName>
</protein>
<evidence type="ECO:0000313" key="2">
    <source>
        <dbReference type="Proteomes" id="UP000614982"/>
    </source>
</evidence>
<reference evidence="1 2" key="1">
    <citation type="submission" date="2020-05" db="EMBL/GenBank/DDBJ databases">
        <title>Genetic diversity of Pseudomonas cichorii.</title>
        <authorList>
            <person name="Tani S."/>
            <person name="Yagi H."/>
            <person name="Hashimoto S."/>
            <person name="Iiyama K."/>
            <person name="Furuya N."/>
        </authorList>
    </citation>
    <scope>NUCLEOTIDE SEQUENCE [LARGE SCALE GENOMIC DNA]</scope>
    <source>
        <strain evidence="1 2">LMG 2162</strain>
    </source>
</reference>
<gene>
    <name evidence="1" type="ORF">PSCICP_19150</name>
</gene>
<sequence>MEDVKALGDGNRNVRSRQLQGNNMKNIQIIDGAKNCVYDIFSATEEEFDKIFPQGTNIAFIDEVYSRESESELDRVFNSIWSRPVRKLHSQGIHGIVFYELDEKKVYYPNRVDEDAVNPDGSCLR</sequence>
<proteinExistence type="predicted"/>
<keyword evidence="2" id="KW-1185">Reference proteome</keyword>